<accession>A0A2X2J0R2</accession>
<protein>
    <submittedName>
        <fullName evidence="2">Uncharacterized protein</fullName>
    </submittedName>
</protein>
<proteinExistence type="predicted"/>
<dbReference type="InterPro" id="IPR036359">
    <property type="entry name" value="Thiol_cytolysin_sf"/>
</dbReference>
<name>A0A2X2J0R2_SPHMU</name>
<evidence type="ECO:0000313" key="2">
    <source>
        <dbReference type="EMBL" id="SPZ85226.1"/>
    </source>
</evidence>
<dbReference type="GO" id="GO:0015485">
    <property type="term" value="F:cholesterol binding"/>
    <property type="evidence" value="ECO:0007669"/>
    <property type="project" value="InterPro"/>
</dbReference>
<organism evidence="2 3">
    <name type="scientific">Sphingobacterium multivorum</name>
    <dbReference type="NCBI Taxonomy" id="28454"/>
    <lineage>
        <taxon>Bacteria</taxon>
        <taxon>Pseudomonadati</taxon>
        <taxon>Bacteroidota</taxon>
        <taxon>Sphingobacteriia</taxon>
        <taxon>Sphingobacteriales</taxon>
        <taxon>Sphingobacteriaceae</taxon>
        <taxon>Sphingobacterium</taxon>
    </lineage>
</organism>
<evidence type="ECO:0000256" key="1">
    <source>
        <dbReference type="SAM" id="MobiDB-lite"/>
    </source>
</evidence>
<dbReference type="AlphaFoldDB" id="A0A2X2J0R2"/>
<sequence length="348" mass="39493">MELKNFNMHTRNFLLLLSALIWLSCTKDPIEPNVEPPEVAPSDTTKNEPTVPPDKYEIRKVQFQMSELFSDDNIDEKVFLGGLWSLKDTLEGPRLESLEAKAKKVKFHFLSYNDFSVDMGFFEPSYKNGLAYANKFEKSKQASSMNFTSSSFGDYAEIQGFLGNSKDVKKALSLVKHADSTTISKQNSTLRIGKVNKLTIYIDHTEYFDAYPESEVAVLTQAGYSPYVLASVTYGTHMILMGETDSTRAGLNTAIDKILENKTLDDVDTKVLDCSNLLIYYRGGGKNSFIQYPKGAKAIGIALRDMLLYVSQTENIFNYPLTYDFMSLKDYSTLRYYNIFDIRVKKQK</sequence>
<dbReference type="SUPFAM" id="SSF56978">
    <property type="entry name" value="Perfringolysin"/>
    <property type="match status" value="1"/>
</dbReference>
<reference evidence="2 3" key="1">
    <citation type="submission" date="2018-06" db="EMBL/GenBank/DDBJ databases">
        <authorList>
            <consortium name="Pathogen Informatics"/>
            <person name="Doyle S."/>
        </authorList>
    </citation>
    <scope>NUCLEOTIDE SEQUENCE [LARGE SCALE GENOMIC DNA]</scope>
    <source>
        <strain evidence="2 3">NCTC11343</strain>
    </source>
</reference>
<dbReference type="Proteomes" id="UP000251241">
    <property type="component" value="Unassembled WGS sequence"/>
</dbReference>
<evidence type="ECO:0000313" key="3">
    <source>
        <dbReference type="Proteomes" id="UP000251241"/>
    </source>
</evidence>
<gene>
    <name evidence="2" type="ORF">NCTC11343_01786</name>
</gene>
<dbReference type="PROSITE" id="PS51257">
    <property type="entry name" value="PROKAR_LIPOPROTEIN"/>
    <property type="match status" value="1"/>
</dbReference>
<dbReference type="EMBL" id="UAUU01000006">
    <property type="protein sequence ID" value="SPZ85226.1"/>
    <property type="molecule type" value="Genomic_DNA"/>
</dbReference>
<feature type="region of interest" description="Disordered" evidence="1">
    <location>
        <begin position="33"/>
        <end position="53"/>
    </location>
</feature>